<accession>A0A261SZF4</accession>
<name>A0A261SZF4_9BORD</name>
<evidence type="ECO:0000256" key="4">
    <source>
        <dbReference type="ARBA" id="ARBA00016014"/>
    </source>
</evidence>
<dbReference type="Pfam" id="PF02911">
    <property type="entry name" value="Formyl_trans_C"/>
    <property type="match status" value="1"/>
</dbReference>
<dbReference type="NCBIfam" id="TIGR00460">
    <property type="entry name" value="fmt"/>
    <property type="match status" value="1"/>
</dbReference>
<dbReference type="InterPro" id="IPR002376">
    <property type="entry name" value="Formyl_transf_N"/>
</dbReference>
<evidence type="ECO:0000256" key="7">
    <source>
        <dbReference type="ARBA" id="ARBA00048558"/>
    </source>
</evidence>
<feature type="binding site" evidence="8">
    <location>
        <begin position="117"/>
        <end position="120"/>
    </location>
    <ligand>
        <name>(6S)-5,6,7,8-tetrahydrofolate</name>
        <dbReference type="ChEBI" id="CHEBI:57453"/>
    </ligand>
</feature>
<reference evidence="11 12" key="1">
    <citation type="submission" date="2017-05" db="EMBL/GenBank/DDBJ databases">
        <title>Complete and WGS of Bordetella genogroups.</title>
        <authorList>
            <person name="Spilker T."/>
            <person name="LiPuma J."/>
        </authorList>
    </citation>
    <scope>NUCLEOTIDE SEQUENCE [LARGE SCALE GENOMIC DNA]</scope>
    <source>
        <strain evidence="11 12">AU10456</strain>
    </source>
</reference>
<evidence type="ECO:0000259" key="10">
    <source>
        <dbReference type="Pfam" id="PF02911"/>
    </source>
</evidence>
<dbReference type="GO" id="GO:0005829">
    <property type="term" value="C:cytosol"/>
    <property type="evidence" value="ECO:0007669"/>
    <property type="project" value="TreeGrafter"/>
</dbReference>
<keyword evidence="12" id="KW-1185">Reference proteome</keyword>
<dbReference type="Gene3D" id="3.40.50.170">
    <property type="entry name" value="Formyl transferase, N-terminal domain"/>
    <property type="match status" value="1"/>
</dbReference>
<protein>
    <recommendedName>
        <fullName evidence="4 8">Methionyl-tRNA formyltransferase</fullName>
        <ecNumber evidence="3 8">2.1.2.9</ecNumber>
    </recommendedName>
</protein>
<dbReference type="InterPro" id="IPR044135">
    <property type="entry name" value="Met-tRNA-FMT_C"/>
</dbReference>
<feature type="domain" description="Formyl transferase C-terminal" evidence="10">
    <location>
        <begin position="211"/>
        <end position="309"/>
    </location>
</feature>
<keyword evidence="5 8" id="KW-0808">Transferase</keyword>
<dbReference type="Gene3D" id="3.10.25.10">
    <property type="entry name" value="Formyl transferase, C-terminal domain"/>
    <property type="match status" value="1"/>
</dbReference>
<dbReference type="EC" id="2.1.2.9" evidence="3 8"/>
<evidence type="ECO:0000259" key="9">
    <source>
        <dbReference type="Pfam" id="PF00551"/>
    </source>
</evidence>
<organism evidence="11 12">
    <name type="scientific">Bordetella genomosp. 5</name>
    <dbReference type="NCBI Taxonomy" id="1395608"/>
    <lineage>
        <taxon>Bacteria</taxon>
        <taxon>Pseudomonadati</taxon>
        <taxon>Pseudomonadota</taxon>
        <taxon>Betaproteobacteria</taxon>
        <taxon>Burkholderiales</taxon>
        <taxon>Alcaligenaceae</taxon>
        <taxon>Bordetella</taxon>
    </lineage>
</organism>
<dbReference type="SUPFAM" id="SSF53328">
    <property type="entry name" value="Formyltransferase"/>
    <property type="match status" value="1"/>
</dbReference>
<dbReference type="InterPro" id="IPR011034">
    <property type="entry name" value="Formyl_transferase-like_C_sf"/>
</dbReference>
<dbReference type="AlphaFoldDB" id="A0A261SZF4"/>
<evidence type="ECO:0000256" key="5">
    <source>
        <dbReference type="ARBA" id="ARBA00022679"/>
    </source>
</evidence>
<dbReference type="PANTHER" id="PTHR11138">
    <property type="entry name" value="METHIONYL-TRNA FORMYLTRANSFERASE"/>
    <property type="match status" value="1"/>
</dbReference>
<dbReference type="PANTHER" id="PTHR11138:SF5">
    <property type="entry name" value="METHIONYL-TRNA FORMYLTRANSFERASE, MITOCHONDRIAL"/>
    <property type="match status" value="1"/>
</dbReference>
<dbReference type="Proteomes" id="UP000216913">
    <property type="component" value="Unassembled WGS sequence"/>
</dbReference>
<comment type="function">
    <text evidence="1 8">Attaches a formyl group to the free amino group of methionyl-tRNA(fMet). The formyl group appears to play a dual role in the initiator identity of N-formylmethionyl-tRNA by promoting its recognition by IF2 and preventing the misappropriation of this tRNA by the elongation apparatus.</text>
</comment>
<comment type="caution">
    <text evidence="11">The sequence shown here is derived from an EMBL/GenBank/DDBJ whole genome shotgun (WGS) entry which is preliminary data.</text>
</comment>
<dbReference type="InterPro" id="IPR005793">
    <property type="entry name" value="Formyl_trans_C"/>
</dbReference>
<dbReference type="Pfam" id="PF00551">
    <property type="entry name" value="Formyl_trans_N"/>
    <property type="match status" value="1"/>
</dbReference>
<evidence type="ECO:0000256" key="2">
    <source>
        <dbReference type="ARBA" id="ARBA00010699"/>
    </source>
</evidence>
<dbReference type="InterPro" id="IPR037022">
    <property type="entry name" value="Formyl_trans_C_sf"/>
</dbReference>
<evidence type="ECO:0000313" key="11">
    <source>
        <dbReference type="EMBL" id="OZI42758.1"/>
    </source>
</evidence>
<proteinExistence type="inferred from homology"/>
<dbReference type="InterPro" id="IPR041711">
    <property type="entry name" value="Met-tRNA-FMT_N"/>
</dbReference>
<dbReference type="CDD" id="cd08646">
    <property type="entry name" value="FMT_core_Met-tRNA-FMT_N"/>
    <property type="match status" value="1"/>
</dbReference>
<dbReference type="EMBL" id="NEVP01000017">
    <property type="protein sequence ID" value="OZI42758.1"/>
    <property type="molecule type" value="Genomic_DNA"/>
</dbReference>
<dbReference type="InterPro" id="IPR001555">
    <property type="entry name" value="GART_AS"/>
</dbReference>
<evidence type="ECO:0000256" key="6">
    <source>
        <dbReference type="ARBA" id="ARBA00022917"/>
    </source>
</evidence>
<evidence type="ECO:0000313" key="12">
    <source>
        <dbReference type="Proteomes" id="UP000216913"/>
    </source>
</evidence>
<dbReference type="SUPFAM" id="SSF50486">
    <property type="entry name" value="FMT C-terminal domain-like"/>
    <property type="match status" value="1"/>
</dbReference>
<dbReference type="InterPro" id="IPR036477">
    <property type="entry name" value="Formyl_transf_N_sf"/>
</dbReference>
<evidence type="ECO:0000256" key="3">
    <source>
        <dbReference type="ARBA" id="ARBA00012261"/>
    </source>
</evidence>
<feature type="domain" description="Formyl transferase N-terminal" evidence="9">
    <location>
        <begin position="1"/>
        <end position="188"/>
    </location>
</feature>
<sequence length="316" mass="33078">MRLVFAGTPDFARLALEALLAAGHEVPLVLTQPDRPAGRGLKLTPSPVKQAALAAGIEVAQPRSLRLDGRYPDEAQAARERLEAIAPDVMVVAAYGLILPQWTLDLPRLGCLNIHASLLPRWRGAAPIQRAIEAGDTRTGVTIMQMDAGLDTGDMLLETVVPIDGDTTAAALHDALARSGADAIVQALEALAGAGLTPRKQPEDGVTYAAKLEKSEAALDLSQPAEVLARRIRAFNPVPGATVRLAGLDDPVKVWQAQALPQQTTAAPGTVLSASSAGVDLATGEGVLRLLELQKAGGKRQPVDVFVRGWQPVAGA</sequence>
<dbReference type="GO" id="GO:0004479">
    <property type="term" value="F:methionyl-tRNA formyltransferase activity"/>
    <property type="evidence" value="ECO:0007669"/>
    <property type="project" value="UniProtKB-UniRule"/>
</dbReference>
<dbReference type="PROSITE" id="PS00373">
    <property type="entry name" value="GART"/>
    <property type="match status" value="1"/>
</dbReference>
<gene>
    <name evidence="8" type="primary">fmt</name>
    <name evidence="11" type="ORF">CAL25_23960</name>
</gene>
<evidence type="ECO:0000256" key="1">
    <source>
        <dbReference type="ARBA" id="ARBA00002606"/>
    </source>
</evidence>
<dbReference type="OrthoDB" id="9802815at2"/>
<keyword evidence="6 8" id="KW-0648">Protein biosynthesis</keyword>
<dbReference type="RefSeq" id="WP_094804630.1">
    <property type="nucleotide sequence ID" value="NZ_NEVP01000017.1"/>
</dbReference>
<dbReference type="CDD" id="cd08704">
    <property type="entry name" value="Met_tRNA_FMT_C"/>
    <property type="match status" value="1"/>
</dbReference>
<comment type="catalytic activity">
    <reaction evidence="7 8">
        <text>L-methionyl-tRNA(fMet) + (6R)-10-formyltetrahydrofolate = N-formyl-L-methionyl-tRNA(fMet) + (6S)-5,6,7,8-tetrahydrofolate + H(+)</text>
        <dbReference type="Rhea" id="RHEA:24380"/>
        <dbReference type="Rhea" id="RHEA-COMP:9952"/>
        <dbReference type="Rhea" id="RHEA-COMP:9953"/>
        <dbReference type="ChEBI" id="CHEBI:15378"/>
        <dbReference type="ChEBI" id="CHEBI:57453"/>
        <dbReference type="ChEBI" id="CHEBI:78530"/>
        <dbReference type="ChEBI" id="CHEBI:78844"/>
        <dbReference type="ChEBI" id="CHEBI:195366"/>
        <dbReference type="EC" id="2.1.2.9"/>
    </reaction>
</comment>
<comment type="similarity">
    <text evidence="2 8">Belongs to the Fmt family.</text>
</comment>
<dbReference type="InterPro" id="IPR005794">
    <property type="entry name" value="Fmt"/>
</dbReference>
<dbReference type="HAMAP" id="MF_00182">
    <property type="entry name" value="Formyl_trans"/>
    <property type="match status" value="1"/>
</dbReference>
<evidence type="ECO:0000256" key="8">
    <source>
        <dbReference type="HAMAP-Rule" id="MF_00182"/>
    </source>
</evidence>